<organism evidence="2 3">
    <name type="scientific">Variovorax beijingensis</name>
    <dbReference type="NCBI Taxonomy" id="2496117"/>
    <lineage>
        <taxon>Bacteria</taxon>
        <taxon>Pseudomonadati</taxon>
        <taxon>Pseudomonadota</taxon>
        <taxon>Betaproteobacteria</taxon>
        <taxon>Burkholderiales</taxon>
        <taxon>Comamonadaceae</taxon>
        <taxon>Variovorax</taxon>
    </lineage>
</organism>
<protein>
    <submittedName>
        <fullName evidence="2">Uncharacterized protein</fullName>
    </submittedName>
</protein>
<evidence type="ECO:0000256" key="1">
    <source>
        <dbReference type="SAM" id="SignalP"/>
    </source>
</evidence>
<dbReference type="EMBL" id="VIVL01000001">
    <property type="protein sequence ID" value="TWD90337.1"/>
    <property type="molecule type" value="Genomic_DNA"/>
</dbReference>
<keyword evidence="1" id="KW-0732">Signal</keyword>
<name>A0A561CH80_9BURK</name>
<accession>A0A561CH80</accession>
<feature type="signal peptide" evidence="1">
    <location>
        <begin position="1"/>
        <end position="24"/>
    </location>
</feature>
<dbReference type="Proteomes" id="UP000319722">
    <property type="component" value="Unassembled WGS sequence"/>
</dbReference>
<proteinExistence type="predicted"/>
<sequence length="63" mass="6819">MMHRKFAQAMAVATLAALPMLASAQLTGNVALTSNYKFRGQDQDMIGKNDYAKTKGFKPAIQG</sequence>
<reference evidence="2 3" key="1">
    <citation type="submission" date="2019-06" db="EMBL/GenBank/DDBJ databases">
        <title>Sorghum-associated microbial communities from plants grown in Nebraska, USA.</title>
        <authorList>
            <person name="Schachtman D."/>
        </authorList>
    </citation>
    <scope>NUCLEOTIDE SEQUENCE [LARGE SCALE GENOMIC DNA]</scope>
    <source>
        <strain evidence="2 3">T529</strain>
    </source>
</reference>
<feature type="chain" id="PRO_5021860155" evidence="1">
    <location>
        <begin position="25"/>
        <end position="63"/>
    </location>
</feature>
<evidence type="ECO:0000313" key="2">
    <source>
        <dbReference type="EMBL" id="TWD90337.1"/>
    </source>
</evidence>
<dbReference type="AlphaFoldDB" id="A0A561CH80"/>
<evidence type="ECO:0000313" key="3">
    <source>
        <dbReference type="Proteomes" id="UP000319722"/>
    </source>
</evidence>
<feature type="non-terminal residue" evidence="2">
    <location>
        <position position="63"/>
    </location>
</feature>
<gene>
    <name evidence="2" type="ORF">FB547_1011</name>
</gene>
<comment type="caution">
    <text evidence="2">The sequence shown here is derived from an EMBL/GenBank/DDBJ whole genome shotgun (WGS) entry which is preliminary data.</text>
</comment>